<evidence type="ECO:0000313" key="1">
    <source>
        <dbReference type="Proteomes" id="UP000887565"/>
    </source>
</evidence>
<accession>A0A915KTF9</accession>
<sequence>VKLPLKVIASIRTHTELFLKAAELFLKAANDNVLEEIPEAERYQFPFRNCQPWVTSSIFPTTTATIPDMIVQPLPTNSVAPELPIESAVINVTNGQGPLLFVNNTPNSIKLHPNQLLAVAKHMLGFSETHTDCQVATPAPDHDLTDHKLAALDKLLPCHFDQQKKGFALN</sequence>
<protein>
    <submittedName>
        <fullName evidence="2">Uncharacterized protein</fullName>
    </submittedName>
</protein>
<evidence type="ECO:0000313" key="2">
    <source>
        <dbReference type="WBParaSite" id="nRc.2.0.1.t42053-RA"/>
    </source>
</evidence>
<reference evidence="2" key="1">
    <citation type="submission" date="2022-11" db="UniProtKB">
        <authorList>
            <consortium name="WormBaseParasite"/>
        </authorList>
    </citation>
    <scope>IDENTIFICATION</scope>
</reference>
<dbReference type="Proteomes" id="UP000887565">
    <property type="component" value="Unplaced"/>
</dbReference>
<keyword evidence="1" id="KW-1185">Reference proteome</keyword>
<dbReference type="AlphaFoldDB" id="A0A915KTF9"/>
<name>A0A915KTF9_ROMCU</name>
<proteinExistence type="predicted"/>
<dbReference type="WBParaSite" id="nRc.2.0.1.t42053-RA">
    <property type="protein sequence ID" value="nRc.2.0.1.t42053-RA"/>
    <property type="gene ID" value="nRc.2.0.1.g42053"/>
</dbReference>
<organism evidence="1 2">
    <name type="scientific">Romanomermis culicivorax</name>
    <name type="common">Nematode worm</name>
    <dbReference type="NCBI Taxonomy" id="13658"/>
    <lineage>
        <taxon>Eukaryota</taxon>
        <taxon>Metazoa</taxon>
        <taxon>Ecdysozoa</taxon>
        <taxon>Nematoda</taxon>
        <taxon>Enoplea</taxon>
        <taxon>Dorylaimia</taxon>
        <taxon>Mermithida</taxon>
        <taxon>Mermithoidea</taxon>
        <taxon>Mermithidae</taxon>
        <taxon>Romanomermis</taxon>
    </lineage>
</organism>